<name>T1K6Z1_TETUR</name>
<accession>T1K6Z1</accession>
<evidence type="ECO:0000313" key="2">
    <source>
        <dbReference type="Proteomes" id="UP000015104"/>
    </source>
</evidence>
<organism evidence="1 2">
    <name type="scientific">Tetranychus urticae</name>
    <name type="common">Two-spotted spider mite</name>
    <dbReference type="NCBI Taxonomy" id="32264"/>
    <lineage>
        <taxon>Eukaryota</taxon>
        <taxon>Metazoa</taxon>
        <taxon>Ecdysozoa</taxon>
        <taxon>Arthropoda</taxon>
        <taxon>Chelicerata</taxon>
        <taxon>Arachnida</taxon>
        <taxon>Acari</taxon>
        <taxon>Acariformes</taxon>
        <taxon>Trombidiformes</taxon>
        <taxon>Prostigmata</taxon>
        <taxon>Eleutherengona</taxon>
        <taxon>Raphignathae</taxon>
        <taxon>Tetranychoidea</taxon>
        <taxon>Tetranychidae</taxon>
        <taxon>Tetranychus</taxon>
    </lineage>
</organism>
<dbReference type="Proteomes" id="UP000015104">
    <property type="component" value="Unassembled WGS sequence"/>
</dbReference>
<reference evidence="1" key="2">
    <citation type="submission" date="2015-06" db="UniProtKB">
        <authorList>
            <consortium name="EnsemblMetazoa"/>
        </authorList>
    </citation>
    <scope>IDENTIFICATION</scope>
</reference>
<evidence type="ECO:0000313" key="1">
    <source>
        <dbReference type="EnsemblMetazoa" id="tetur06g02240.1"/>
    </source>
</evidence>
<keyword evidence="2" id="KW-1185">Reference proteome</keyword>
<sequence length="30" mass="3485">MWLCCTLNPSDDVHHVDTENPCEHVFTQRG</sequence>
<reference evidence="2" key="1">
    <citation type="submission" date="2011-08" db="EMBL/GenBank/DDBJ databases">
        <authorList>
            <person name="Rombauts S."/>
        </authorList>
    </citation>
    <scope>NUCLEOTIDE SEQUENCE</scope>
    <source>
        <strain evidence="2">London</strain>
    </source>
</reference>
<dbReference type="HOGENOM" id="CLU_3406777_0_0_1"/>
<protein>
    <submittedName>
        <fullName evidence="1">Uncharacterized protein</fullName>
    </submittedName>
</protein>
<dbReference type="AlphaFoldDB" id="T1K6Z1"/>
<proteinExistence type="predicted"/>
<dbReference type="EnsemblMetazoa" id="tetur06g02240.1">
    <property type="protein sequence ID" value="tetur06g02240.1"/>
    <property type="gene ID" value="tetur06g02240"/>
</dbReference>
<dbReference type="EMBL" id="CAEY01001797">
    <property type="status" value="NOT_ANNOTATED_CDS"/>
    <property type="molecule type" value="Genomic_DNA"/>
</dbReference>